<dbReference type="InterPro" id="IPR003368">
    <property type="entry name" value="POMP_repeat"/>
</dbReference>
<evidence type="ECO:0000313" key="8">
    <source>
        <dbReference type="EMBL" id="GAF67660.1"/>
    </source>
</evidence>
<reference evidence="8" key="1">
    <citation type="journal article" date="2014" name="Front. Microbiol.">
        <title>High frequency of phylogenetically diverse reductive dehalogenase-homologous genes in deep subseafloor sedimentary metagenomes.</title>
        <authorList>
            <person name="Kawai M."/>
            <person name="Futagami T."/>
            <person name="Toyoda A."/>
            <person name="Takaki Y."/>
            <person name="Nishi S."/>
            <person name="Hori S."/>
            <person name="Arai W."/>
            <person name="Tsubouchi T."/>
            <person name="Morono Y."/>
            <person name="Uchiyama I."/>
            <person name="Ito T."/>
            <person name="Fujiyama A."/>
            <person name="Inagaki F."/>
            <person name="Takami H."/>
        </authorList>
    </citation>
    <scope>NUCLEOTIDE SEQUENCE</scope>
    <source>
        <strain evidence="8">Expedition CK06-06</strain>
    </source>
</reference>
<evidence type="ECO:0000256" key="3">
    <source>
        <dbReference type="ARBA" id="ARBA00004613"/>
    </source>
</evidence>
<evidence type="ECO:0000256" key="5">
    <source>
        <dbReference type="ARBA" id="ARBA00022729"/>
    </source>
</evidence>
<feature type="non-terminal residue" evidence="8">
    <location>
        <position position="391"/>
    </location>
</feature>
<feature type="non-terminal residue" evidence="8">
    <location>
        <position position="1"/>
    </location>
</feature>
<gene>
    <name evidence="8" type="ORF">S01H1_14605</name>
</gene>
<accession>X0SV25</accession>
<dbReference type="NCBIfam" id="NF041518">
    <property type="entry name" value="choice_anch_Q"/>
    <property type="match status" value="1"/>
</dbReference>
<keyword evidence="7" id="KW-0998">Cell outer membrane</keyword>
<dbReference type="InterPro" id="IPR059226">
    <property type="entry name" value="Choice_anch_Q_dom"/>
</dbReference>
<dbReference type="PANTHER" id="PTHR11319">
    <property type="entry name" value="G PROTEIN-COUPLED RECEPTOR-RELATED"/>
    <property type="match status" value="1"/>
</dbReference>
<dbReference type="SUPFAM" id="SSF51126">
    <property type="entry name" value="Pectin lyase-like"/>
    <property type="match status" value="1"/>
</dbReference>
<evidence type="ECO:0000256" key="4">
    <source>
        <dbReference type="ARBA" id="ARBA00022525"/>
    </source>
</evidence>
<dbReference type="InterPro" id="IPR006626">
    <property type="entry name" value="PbH1"/>
</dbReference>
<protein>
    <recommendedName>
        <fullName evidence="9">Right handed beta helix domain-containing protein</fullName>
    </recommendedName>
</protein>
<dbReference type="EMBL" id="BARS01007604">
    <property type="protein sequence ID" value="GAF67660.1"/>
    <property type="molecule type" value="Genomic_DNA"/>
</dbReference>
<dbReference type="Gene3D" id="2.160.20.10">
    <property type="entry name" value="Single-stranded right-handed beta-helix, Pectin lyase-like"/>
    <property type="match status" value="1"/>
</dbReference>
<comment type="caution">
    <text evidence="8">The sequence shown here is derived from an EMBL/GenBank/DDBJ whole genome shotgun (WGS) entry which is preliminary data.</text>
</comment>
<proteinExistence type="predicted"/>
<dbReference type="GO" id="GO:0005576">
    <property type="term" value="C:extracellular region"/>
    <property type="evidence" value="ECO:0007669"/>
    <property type="project" value="UniProtKB-SubCell"/>
</dbReference>
<dbReference type="PANTHER" id="PTHR11319:SF35">
    <property type="entry name" value="OUTER MEMBRANE PROTEIN PMPC-RELATED"/>
    <property type="match status" value="1"/>
</dbReference>
<organism evidence="8">
    <name type="scientific">marine sediment metagenome</name>
    <dbReference type="NCBI Taxonomy" id="412755"/>
    <lineage>
        <taxon>unclassified sequences</taxon>
        <taxon>metagenomes</taxon>
        <taxon>ecological metagenomes</taxon>
    </lineage>
</organism>
<dbReference type="SMART" id="SM00710">
    <property type="entry name" value="PbH1"/>
    <property type="match status" value="6"/>
</dbReference>
<dbReference type="AlphaFoldDB" id="X0SV25"/>
<comment type="subcellular location">
    <subcellularLocation>
        <location evidence="1">Cell envelope</location>
    </subcellularLocation>
    <subcellularLocation>
        <location evidence="2">Cell outer membrane</location>
    </subcellularLocation>
    <subcellularLocation>
        <location evidence="3">Secreted</location>
    </subcellularLocation>
</comment>
<dbReference type="Pfam" id="PF02415">
    <property type="entry name" value="Chlam_PMP"/>
    <property type="match status" value="3"/>
</dbReference>
<keyword evidence="6" id="KW-0472">Membrane</keyword>
<dbReference type="InterPro" id="IPR012334">
    <property type="entry name" value="Pectin_lyas_fold"/>
</dbReference>
<evidence type="ECO:0000256" key="6">
    <source>
        <dbReference type="ARBA" id="ARBA00023136"/>
    </source>
</evidence>
<evidence type="ECO:0000256" key="1">
    <source>
        <dbReference type="ARBA" id="ARBA00004196"/>
    </source>
</evidence>
<sequence length="391" mass="38315">NAALGRALTLEETAQVDTGTDAFGVNDTIDFDAALSGGTILLTMGQMGITDSLTIDASSLASGLTIDASGNDPTPDENNGDGSRIFNINDGDSATKLSVELRSLTLTGGDVAGGGGAIFSQEHLSVIDSTILGNSAGSGGGIFANRGTTNITDSTISGNSAGGDGGGISAYAYFSSFTLNITDSTISGNSAGGDGGGISYATLLCTLNITDSTISGNSSGGWGGGIYAVNGTTNITGSTISGNSANFSGGGIRSTRTTNITGSTIYGNRADADDNGFGAAGGLSGTAAGSILDHTIVAGNLRGLATHDDIKGLIDATYSLVGDDTGATITDNGGNLIGTSGAPIDPLLGPLDDNGGPTETHALLVGSPAIDAGDMNAMAGVDDVPLYDQRG</sequence>
<evidence type="ECO:0000256" key="2">
    <source>
        <dbReference type="ARBA" id="ARBA00004442"/>
    </source>
</evidence>
<dbReference type="InterPro" id="IPR011050">
    <property type="entry name" value="Pectin_lyase_fold/virulence"/>
</dbReference>
<evidence type="ECO:0008006" key="9">
    <source>
        <dbReference type="Google" id="ProtNLM"/>
    </source>
</evidence>
<name>X0SV25_9ZZZZ</name>
<evidence type="ECO:0000256" key="7">
    <source>
        <dbReference type="ARBA" id="ARBA00023237"/>
    </source>
</evidence>
<dbReference type="GO" id="GO:0009279">
    <property type="term" value="C:cell outer membrane"/>
    <property type="evidence" value="ECO:0007669"/>
    <property type="project" value="UniProtKB-SubCell"/>
</dbReference>
<keyword evidence="5" id="KW-0732">Signal</keyword>
<keyword evidence="4" id="KW-0964">Secreted</keyword>